<evidence type="ECO:0000256" key="2">
    <source>
        <dbReference type="ARBA" id="ARBA00022827"/>
    </source>
</evidence>
<dbReference type="AlphaFoldDB" id="A0A0C3PG37"/>
<sequence length="449" mass="49226">MGNFTIAICGGGIGGLSLAVILKKYLTSDWLNIDLYEAGPKFTEIGAGITAWERTRSIFRTLGMWERLDTHVVNPSVRFRKSDTKPQCTFHDLRVPHGQTGLTRLSLLNLLLECLAPDSTSFLTTHFSKKLVSYEQDADGVTLSFADGTTARADLLVGAEGLASPTRKKMYADMASKVQESDPQEAERLLKVAQISWTGTYAYRTMLDRGKLRARAPNSLMLDTTFIWCGEDKHVVSYPISPTLINVLYFDTVPAGLGKILTGPSVAPASKDEILALYKDWEEDISVSAEIIEDMTKWAISQIRGLPHYVDGRVALLGDSAHAMTTHFGAGAGQAVEDAYILGRLLAHPRVHDASTARAALGVYDAVRQPIGSDAVERSLRLGFLYEFQAAYLPADVDRARACASDVAELARLGAAISEVYEFHWAAMPEQDWERAQGLLEAGLARERV</sequence>
<reference evidence="5 6" key="1">
    <citation type="journal article" date="2014" name="PLoS Genet.">
        <title>Analysis of the Phlebiopsis gigantea genome, transcriptome and secretome provides insight into its pioneer colonization strategies of wood.</title>
        <authorList>
            <person name="Hori C."/>
            <person name="Ishida T."/>
            <person name="Igarashi K."/>
            <person name="Samejima M."/>
            <person name="Suzuki H."/>
            <person name="Master E."/>
            <person name="Ferreira P."/>
            <person name="Ruiz-Duenas F.J."/>
            <person name="Held B."/>
            <person name="Canessa P."/>
            <person name="Larrondo L.F."/>
            <person name="Schmoll M."/>
            <person name="Druzhinina I.S."/>
            <person name="Kubicek C.P."/>
            <person name="Gaskell J.A."/>
            <person name="Kersten P."/>
            <person name="St John F."/>
            <person name="Glasner J."/>
            <person name="Sabat G."/>
            <person name="Splinter BonDurant S."/>
            <person name="Syed K."/>
            <person name="Yadav J."/>
            <person name="Mgbeahuruike A.C."/>
            <person name="Kovalchuk A."/>
            <person name="Asiegbu F.O."/>
            <person name="Lackner G."/>
            <person name="Hoffmeister D."/>
            <person name="Rencoret J."/>
            <person name="Gutierrez A."/>
            <person name="Sun H."/>
            <person name="Lindquist E."/>
            <person name="Barry K."/>
            <person name="Riley R."/>
            <person name="Grigoriev I.V."/>
            <person name="Henrissat B."/>
            <person name="Kues U."/>
            <person name="Berka R.M."/>
            <person name="Martinez A.T."/>
            <person name="Covert S.F."/>
            <person name="Blanchette R.A."/>
            <person name="Cullen D."/>
        </authorList>
    </citation>
    <scope>NUCLEOTIDE SEQUENCE [LARGE SCALE GENOMIC DNA]</scope>
    <source>
        <strain evidence="5 6">11061_1 CR5-6</strain>
    </source>
</reference>
<gene>
    <name evidence="5" type="ORF">PHLGIDRAFT_183112</name>
</gene>
<proteinExistence type="predicted"/>
<dbReference type="GO" id="GO:0016491">
    <property type="term" value="F:oxidoreductase activity"/>
    <property type="evidence" value="ECO:0007669"/>
    <property type="project" value="UniProtKB-KW"/>
</dbReference>
<dbReference type="InterPro" id="IPR002938">
    <property type="entry name" value="FAD-bd"/>
</dbReference>
<keyword evidence="2" id="KW-0274">FAD</keyword>
<dbReference type="InterPro" id="IPR036188">
    <property type="entry name" value="FAD/NAD-bd_sf"/>
</dbReference>
<dbReference type="EMBL" id="KN840566">
    <property type="protein sequence ID" value="KIP04663.1"/>
    <property type="molecule type" value="Genomic_DNA"/>
</dbReference>
<feature type="domain" description="FAD-binding" evidence="4">
    <location>
        <begin position="292"/>
        <end position="379"/>
    </location>
</feature>
<dbReference type="Proteomes" id="UP000053257">
    <property type="component" value="Unassembled WGS sequence"/>
</dbReference>
<dbReference type="Gene3D" id="3.50.50.60">
    <property type="entry name" value="FAD/NAD(P)-binding domain"/>
    <property type="match status" value="1"/>
</dbReference>
<accession>A0A0C3PG37</accession>
<dbReference type="Pfam" id="PF01494">
    <property type="entry name" value="FAD_binding_3"/>
    <property type="match status" value="2"/>
</dbReference>
<evidence type="ECO:0000259" key="4">
    <source>
        <dbReference type="Pfam" id="PF01494"/>
    </source>
</evidence>
<evidence type="ECO:0000256" key="3">
    <source>
        <dbReference type="ARBA" id="ARBA00023002"/>
    </source>
</evidence>
<keyword evidence="3" id="KW-0560">Oxidoreductase</keyword>
<dbReference type="PRINTS" id="PR00420">
    <property type="entry name" value="RNGMNOXGNASE"/>
</dbReference>
<keyword evidence="1" id="KW-0285">Flavoprotein</keyword>
<dbReference type="PANTHER" id="PTHR46720">
    <property type="entry name" value="HYDROXYLASE, PUTATIVE (AFU_ORTHOLOGUE AFUA_3G01460)-RELATED"/>
    <property type="match status" value="1"/>
</dbReference>
<evidence type="ECO:0000256" key="1">
    <source>
        <dbReference type="ARBA" id="ARBA00022630"/>
    </source>
</evidence>
<dbReference type="GO" id="GO:0071949">
    <property type="term" value="F:FAD binding"/>
    <property type="evidence" value="ECO:0007669"/>
    <property type="project" value="InterPro"/>
</dbReference>
<dbReference type="SUPFAM" id="SSF54373">
    <property type="entry name" value="FAD-linked reductases, C-terminal domain"/>
    <property type="match status" value="1"/>
</dbReference>
<dbReference type="InterPro" id="IPR051104">
    <property type="entry name" value="FAD_monoxygenase"/>
</dbReference>
<dbReference type="PANTHER" id="PTHR46720:SF3">
    <property type="entry name" value="FAD-BINDING DOMAIN-CONTAINING PROTEIN-RELATED"/>
    <property type="match status" value="1"/>
</dbReference>
<name>A0A0C3PG37_PHLG1</name>
<organism evidence="5 6">
    <name type="scientific">Phlebiopsis gigantea (strain 11061_1 CR5-6)</name>
    <name type="common">White-rot fungus</name>
    <name type="synonym">Peniophora gigantea</name>
    <dbReference type="NCBI Taxonomy" id="745531"/>
    <lineage>
        <taxon>Eukaryota</taxon>
        <taxon>Fungi</taxon>
        <taxon>Dikarya</taxon>
        <taxon>Basidiomycota</taxon>
        <taxon>Agaricomycotina</taxon>
        <taxon>Agaricomycetes</taxon>
        <taxon>Polyporales</taxon>
        <taxon>Phanerochaetaceae</taxon>
        <taxon>Phlebiopsis</taxon>
    </lineage>
</organism>
<dbReference type="HOGENOM" id="CLU_009665_6_3_1"/>
<dbReference type="STRING" id="745531.A0A0C3PG37"/>
<evidence type="ECO:0000313" key="6">
    <source>
        <dbReference type="Proteomes" id="UP000053257"/>
    </source>
</evidence>
<feature type="domain" description="FAD-binding" evidence="4">
    <location>
        <begin position="5"/>
        <end position="178"/>
    </location>
</feature>
<dbReference type="SUPFAM" id="SSF51905">
    <property type="entry name" value="FAD/NAD(P)-binding domain"/>
    <property type="match status" value="1"/>
</dbReference>
<evidence type="ECO:0000313" key="5">
    <source>
        <dbReference type="EMBL" id="KIP04663.1"/>
    </source>
</evidence>
<protein>
    <recommendedName>
        <fullName evidence="4">FAD-binding domain-containing protein</fullName>
    </recommendedName>
</protein>
<keyword evidence="6" id="KW-1185">Reference proteome</keyword>
<dbReference type="GO" id="GO:0044550">
    <property type="term" value="P:secondary metabolite biosynthetic process"/>
    <property type="evidence" value="ECO:0007669"/>
    <property type="project" value="TreeGrafter"/>
</dbReference>
<dbReference type="OrthoDB" id="417877at2759"/>